<dbReference type="PANTHER" id="PTHR22916">
    <property type="entry name" value="GLYCOSYLTRANSFERASE"/>
    <property type="match status" value="1"/>
</dbReference>
<feature type="domain" description="Glycosyltransferase 2-like" evidence="1">
    <location>
        <begin position="9"/>
        <end position="133"/>
    </location>
</feature>
<dbReference type="FunCoup" id="Q74D09">
    <property type="interactions" value="143"/>
</dbReference>
<keyword evidence="3" id="KW-1185">Reference proteome</keyword>
<dbReference type="EnsemblBacteria" id="AAR34884">
    <property type="protein sequence ID" value="AAR34884"/>
    <property type="gene ID" value="GSU1510"/>
</dbReference>
<proteinExistence type="predicted"/>
<evidence type="ECO:0000259" key="1">
    <source>
        <dbReference type="Pfam" id="PF00535"/>
    </source>
</evidence>
<dbReference type="AlphaFoldDB" id="Q74D09"/>
<protein>
    <submittedName>
        <fullName evidence="2">Glycosyltransferase</fullName>
    </submittedName>
</protein>
<dbReference type="eggNOG" id="COG1216">
    <property type="taxonomic scope" value="Bacteria"/>
</dbReference>
<gene>
    <name evidence="2" type="ordered locus">GSU1510</name>
</gene>
<dbReference type="STRING" id="243231.GSU1510"/>
<dbReference type="Pfam" id="PF00535">
    <property type="entry name" value="Glycos_transf_2"/>
    <property type="match status" value="1"/>
</dbReference>
<name>Q74D09_GEOSL</name>
<dbReference type="InParanoid" id="Q74D09"/>
<accession>Q74D09</accession>
<dbReference type="PANTHER" id="PTHR22916:SF3">
    <property type="entry name" value="UDP-GLCNAC:BETAGAL BETA-1,3-N-ACETYLGLUCOSAMINYLTRANSFERASE-LIKE PROTEIN 1"/>
    <property type="match status" value="1"/>
</dbReference>
<dbReference type="Gene3D" id="3.90.550.10">
    <property type="entry name" value="Spore Coat Polysaccharide Biosynthesis Protein SpsA, Chain A"/>
    <property type="match status" value="1"/>
</dbReference>
<reference evidence="2 3" key="1">
    <citation type="journal article" date="2003" name="Science">
        <title>Genome of Geobacter sulfurreducens: metal reduction in subsurface environments.</title>
        <authorList>
            <person name="Methe B.A."/>
            <person name="Nelson K.E."/>
            <person name="Eisen J.A."/>
            <person name="Paulsen I.T."/>
            <person name="Nelson W."/>
            <person name="Heidelberg J.F."/>
            <person name="Wu D."/>
            <person name="Wu M."/>
            <person name="Ward N."/>
            <person name="Beanan M.J."/>
            <person name="Dodson R.J."/>
            <person name="Madupu R."/>
            <person name="Brinkac L.M."/>
            <person name="Daugherty S.C."/>
            <person name="DeBoy R.T."/>
            <person name="Durkin A.S."/>
            <person name="Gwinn M."/>
            <person name="Kolonay J.F."/>
            <person name="Sullivan S.A."/>
            <person name="Haft D.H."/>
            <person name="Selengut J."/>
            <person name="Davidsen T.M."/>
            <person name="Zafar N."/>
            <person name="White O."/>
            <person name="Tran B."/>
            <person name="Romero C."/>
            <person name="Forberger H.A."/>
            <person name="Weidman J."/>
            <person name="Khouri H."/>
            <person name="Feldblyum T.V."/>
            <person name="Utterback T.R."/>
            <person name="Van Aken S.E."/>
            <person name="Lovley D.R."/>
            <person name="Fraser C.M."/>
        </authorList>
    </citation>
    <scope>NUCLEOTIDE SEQUENCE [LARGE SCALE GENOMIC DNA]</scope>
    <source>
        <strain evidence="3">ATCC 51573 / DSM 12127 / PCA</strain>
    </source>
</reference>
<dbReference type="EMBL" id="AE017180">
    <property type="protein sequence ID" value="AAR34884.1"/>
    <property type="molecule type" value="Genomic_DNA"/>
</dbReference>
<sequence>MSHHNPLVSVVIPSKNRPDLVIATLVSVIDQTYDNIEIIVVDDGSDMPLAPLLKDRFSDRVLCLRNDQSLGGAVARNRGAQSAHGDYITFLDDDDLWLPKKLEMQVDAFSKHGVDIGVVYCGFDFLCKEEIVPRQNKFHNDYDLSIAVLSGCPFGSPTPLIRKHYFDMVGGFDRELPSCQDWDLWIRLSKVCGFYPVKESLALYRVHGDQISTNLRKKIDGRKMVLAKHYDEIKNYPRVLSAHYSRIGSLCVLADEHVEARDFFSKALASNMFDGGSFVHLVLQFLCRPLEKWLIERFSVNTIDGIKVIH</sequence>
<dbReference type="CDD" id="cd00761">
    <property type="entry name" value="Glyco_tranf_GTA_type"/>
    <property type="match status" value="1"/>
</dbReference>
<dbReference type="InterPro" id="IPR001173">
    <property type="entry name" value="Glyco_trans_2-like"/>
</dbReference>
<dbReference type="KEGG" id="gsu:GSU1510"/>
<evidence type="ECO:0000313" key="3">
    <source>
        <dbReference type="Proteomes" id="UP000000577"/>
    </source>
</evidence>
<dbReference type="HOGENOM" id="CLU_025996_0_5_7"/>
<dbReference type="GO" id="GO:0016758">
    <property type="term" value="F:hexosyltransferase activity"/>
    <property type="evidence" value="ECO:0007669"/>
    <property type="project" value="UniProtKB-ARBA"/>
</dbReference>
<organism evidence="2 3">
    <name type="scientific">Geobacter sulfurreducens (strain ATCC 51573 / DSM 12127 / PCA)</name>
    <dbReference type="NCBI Taxonomy" id="243231"/>
    <lineage>
        <taxon>Bacteria</taxon>
        <taxon>Pseudomonadati</taxon>
        <taxon>Thermodesulfobacteriota</taxon>
        <taxon>Desulfuromonadia</taxon>
        <taxon>Geobacterales</taxon>
        <taxon>Geobacteraceae</taxon>
        <taxon>Geobacter</taxon>
    </lineage>
</organism>
<dbReference type="Proteomes" id="UP000000577">
    <property type="component" value="Chromosome"/>
</dbReference>
<dbReference type="InterPro" id="IPR029044">
    <property type="entry name" value="Nucleotide-diphossugar_trans"/>
</dbReference>
<dbReference type="OrthoDB" id="305760at2"/>
<reference evidence="2 3" key="2">
    <citation type="journal article" date="2012" name="BMC Genomics">
        <title>Comparative genomic analysis of Geobacter sulfurreducens KN400, a strain with enhanced capacity for extracellular electron transfer and electricity production.</title>
        <authorList>
            <person name="Butler J.E."/>
            <person name="Young N.D."/>
            <person name="Aklujkar M."/>
            <person name="Lovley D.R."/>
        </authorList>
    </citation>
    <scope>NUCLEOTIDE SEQUENCE [LARGE SCALE GENOMIC DNA]</scope>
    <source>
        <strain evidence="3">ATCC 51573 / DSM 12127 / PCA</strain>
    </source>
</reference>
<dbReference type="CAZy" id="GT2">
    <property type="family name" value="Glycosyltransferase Family 2"/>
</dbReference>
<dbReference type="SUPFAM" id="SSF53448">
    <property type="entry name" value="Nucleotide-diphospho-sugar transferases"/>
    <property type="match status" value="1"/>
</dbReference>
<dbReference type="GO" id="GO:0016757">
    <property type="term" value="F:glycosyltransferase activity"/>
    <property type="evidence" value="ECO:0000318"/>
    <property type="project" value="GO_Central"/>
</dbReference>
<evidence type="ECO:0000313" key="2">
    <source>
        <dbReference type="EMBL" id="AAR34884.1"/>
    </source>
</evidence>